<dbReference type="Proteomes" id="UP000199021">
    <property type="component" value="Unassembled WGS sequence"/>
</dbReference>
<accession>A0A1H8ZGC1</accession>
<name>A0A1H8ZGC1_9BACT</name>
<dbReference type="InParanoid" id="A0A1H8ZGC1"/>
<reference evidence="2" key="1">
    <citation type="submission" date="2016-10" db="EMBL/GenBank/DDBJ databases">
        <authorList>
            <person name="Varghese N."/>
            <person name="Submissions S."/>
        </authorList>
    </citation>
    <scope>NUCLEOTIDE SEQUENCE [LARGE SCALE GENOMIC DNA]</scope>
    <source>
        <strain evidence="2">DSM 24740</strain>
    </source>
</reference>
<organism evidence="1 2">
    <name type="scientific">Neolewinella agarilytica</name>
    <dbReference type="NCBI Taxonomy" id="478744"/>
    <lineage>
        <taxon>Bacteria</taxon>
        <taxon>Pseudomonadati</taxon>
        <taxon>Bacteroidota</taxon>
        <taxon>Saprospiria</taxon>
        <taxon>Saprospirales</taxon>
        <taxon>Lewinellaceae</taxon>
        <taxon>Neolewinella</taxon>
    </lineage>
</organism>
<dbReference type="InterPro" id="IPR014917">
    <property type="entry name" value="DUF1800"/>
</dbReference>
<keyword evidence="2" id="KW-1185">Reference proteome</keyword>
<dbReference type="OrthoDB" id="9772295at2"/>
<dbReference type="AlphaFoldDB" id="A0A1H8ZGC1"/>
<dbReference type="STRING" id="478744.SAMN05444359_101312"/>
<sequence>MVNITTDLTLRGLTTYNGEWTTTQASHLLRRTGFGLRPEEVTQLTGMDMEAAVDLLLEERPLPSQPINYNFEGDPNVGIGESWIGKPLIAGVNVNQYRLQSLRAWVYDNIRKERLSVRERMCEFWVNHFGIAGGGQAQVRYDFHILLKEFALGNFKELMKRVTIDKAMLVFLNGNQSFAASPNENYARELLELFTVGKGPQIAPGDYSNYTEQDVRALARALTGWQTRQLFSTNPIHSPEAYFDLSRHDISDKELSYHFNGDVITNGGIDEYKHVIDRIFEQSAVARFICRKLYRHFVYYKISDVVETEIIEGLAQIFEENNFEIRPVLRALFTSDHFYSTDYLGPMIKNPLQMVAGTMRTFNHDHQFEALQTDQKRRLFIYYYYRAAVMDMDYFNPPSVAGWEAYYQQPGFYRIWINSSTLQERTRFTQTMTSLNGVGIGEGGFGYYDYLEWIEQIEESTNPDQLIKGISDILLPIPLSDEQRVILKEALIPGLPDFEWTVEYGNYLANPNNGDVKNSVAAKLRNLFRAFFGLAEFQLV</sequence>
<dbReference type="EMBL" id="FOFB01000001">
    <property type="protein sequence ID" value="SEP63375.1"/>
    <property type="molecule type" value="Genomic_DNA"/>
</dbReference>
<evidence type="ECO:0000313" key="2">
    <source>
        <dbReference type="Proteomes" id="UP000199021"/>
    </source>
</evidence>
<protein>
    <recommendedName>
        <fullName evidence="3">DUF1800 domain-containing protein</fullName>
    </recommendedName>
</protein>
<gene>
    <name evidence="1" type="ORF">SAMN05444359_101312</name>
</gene>
<dbReference type="RefSeq" id="WP_090165033.1">
    <property type="nucleotide sequence ID" value="NZ_FOFB01000001.1"/>
</dbReference>
<evidence type="ECO:0008006" key="3">
    <source>
        <dbReference type="Google" id="ProtNLM"/>
    </source>
</evidence>
<proteinExistence type="predicted"/>
<evidence type="ECO:0000313" key="1">
    <source>
        <dbReference type="EMBL" id="SEP63375.1"/>
    </source>
</evidence>
<dbReference type="Pfam" id="PF08811">
    <property type="entry name" value="DUF1800"/>
    <property type="match status" value="1"/>
</dbReference>